<dbReference type="STRING" id="46680.GCA_000807755_05812"/>
<proteinExistence type="predicted"/>
<dbReference type="Proteomes" id="UP000198145">
    <property type="component" value="Unassembled WGS sequence"/>
</dbReference>
<dbReference type="eggNOG" id="ENOG5032ZC9">
    <property type="taxonomic scope" value="Bacteria"/>
</dbReference>
<dbReference type="AlphaFoldDB" id="A0A246F6G5"/>
<evidence type="ECO:0000313" key="2">
    <source>
        <dbReference type="Proteomes" id="UP000198145"/>
    </source>
</evidence>
<organism evidence="1 2">
    <name type="scientific">Pseudomonas nitroreducens</name>
    <dbReference type="NCBI Taxonomy" id="46680"/>
    <lineage>
        <taxon>Bacteria</taxon>
        <taxon>Pseudomonadati</taxon>
        <taxon>Pseudomonadota</taxon>
        <taxon>Gammaproteobacteria</taxon>
        <taxon>Pseudomonadales</taxon>
        <taxon>Pseudomonadaceae</taxon>
        <taxon>Pseudomonas</taxon>
    </lineage>
</organism>
<evidence type="ECO:0000313" key="1">
    <source>
        <dbReference type="EMBL" id="OWP48798.1"/>
    </source>
</evidence>
<sequence length="163" mass="18480">MDLGNLFIFMLVIAGAAWWWRAHGIRERALALAKQHCAREGVELLDDAMALQRFRFQRDGRGNLRLAREYAFEFTATGQERYAGTIAMFGQHLGRVELAPFRMEPEPRMPVSPVATFHPAAAPVDEEIIDAVFDDTPPPARPKGEVIRLDEWRRAHQGKKVGD</sequence>
<dbReference type="EMBL" id="NJBA01000008">
    <property type="protein sequence ID" value="OWP48798.1"/>
    <property type="molecule type" value="Genomic_DNA"/>
</dbReference>
<dbReference type="Pfam" id="PF11743">
    <property type="entry name" value="DUF3301"/>
    <property type="match status" value="1"/>
</dbReference>
<protein>
    <recommendedName>
        <fullName evidence="3">DUF3301 domain-containing protein</fullName>
    </recommendedName>
</protein>
<name>A0A246F6G5_PSENT</name>
<gene>
    <name evidence="1" type="ORF">CEG18_22530</name>
</gene>
<accession>A0A246F6G5</accession>
<comment type="caution">
    <text evidence="1">The sequence shown here is derived from an EMBL/GenBank/DDBJ whole genome shotgun (WGS) entry which is preliminary data.</text>
</comment>
<dbReference type="InterPro" id="IPR021732">
    <property type="entry name" value="DUF3301"/>
</dbReference>
<evidence type="ECO:0008006" key="3">
    <source>
        <dbReference type="Google" id="ProtNLM"/>
    </source>
</evidence>
<reference evidence="1 2" key="1">
    <citation type="submission" date="2017-06" db="EMBL/GenBank/DDBJ databases">
        <title>Draft genome of Pseudomonas nitroreducens DF05.</title>
        <authorList>
            <person name="Iyer R."/>
        </authorList>
    </citation>
    <scope>NUCLEOTIDE SEQUENCE [LARGE SCALE GENOMIC DNA]</scope>
    <source>
        <strain evidence="1 2">DF05</strain>
    </source>
</reference>